<dbReference type="InterPro" id="IPR045055">
    <property type="entry name" value="DNA2/NAM7-like"/>
</dbReference>
<dbReference type="SUPFAM" id="SSF56112">
    <property type="entry name" value="Protein kinase-like (PK-like)"/>
    <property type="match status" value="2"/>
</dbReference>
<protein>
    <submittedName>
        <fullName evidence="3">ATP-dependent RecD-like DNA helicase</fullName>
        <ecNumber evidence="3">3.6.4.12</ecNumber>
    </submittedName>
</protein>
<dbReference type="RefSeq" id="WP_085679014.1">
    <property type="nucleotide sequence ID" value="NZ_CP020931.1"/>
</dbReference>
<evidence type="ECO:0000256" key="1">
    <source>
        <dbReference type="SAM" id="Coils"/>
    </source>
</evidence>
<evidence type="ECO:0000313" key="3">
    <source>
        <dbReference type="EMBL" id="ARM82916.1"/>
    </source>
</evidence>
<dbReference type="Gene3D" id="1.10.510.10">
    <property type="entry name" value="Transferase(Phosphotransferase) domain 1"/>
    <property type="match status" value="1"/>
</dbReference>
<dbReference type="GeneID" id="77254806"/>
<dbReference type="EMBL" id="CP020931">
    <property type="protein sequence ID" value="ARM82916.1"/>
    <property type="molecule type" value="Genomic_DNA"/>
</dbReference>
<feature type="domain" description="Protein kinase" evidence="2">
    <location>
        <begin position="174"/>
        <end position="533"/>
    </location>
</feature>
<sequence>MEVKLWEGGLQSQEIKAIEIIQKTFSPDPVSGKSRPKGGGSLQDQMRGLGLKGMFPWKGYAGFRFVDAKGNEGEFDLVIVTHCNVLIVELKDWNQGEVKSRGDRWYKNDVDMGRSPVSVTQKKVHLLKNKLERFKHRFSNSGWTPFVHHFVVMTGNAGFSKITDQERIHTLSLKEFLSLADEGNFNKKFVKVHSNAKVLNQDFDIFDELFLGNNTAPKQIRVDGYRATDLIFEHPKKVYKEFQAVSEISKGDEALLRLWNFENLSGSKAKTADGRFAIVSREREVLQFIKHQDHDLYKHCLRSLTSVQKDELTTEYSEVYELPPNHLRFNEFIAKHGPSFSDIDKSNLMKLLVAKFADLHQIKVAHRDLGDHSIWISPSKEVALSNFISAYHKPAGTVGDYRQFLAVNEILDGADLEGVRTPFEADVRALGLLSWHILNAKRISPKSIAEIKEEAVTSTSFYGPVLLSALTGGHFADATELFDALKDAEPKDGEILSFDQAELDPYRKTINHSRQFREDDDFLVETEEREVYLSNGLIVKAWLNVAVADDASSGHKLLHFLRRVEKLQAASPHYIPCIREFGIATKSASLYVVMDNAEGFHWNELSLEEPDKFIFIKRLIDAVEHLHGMNIAHGDLHPGNVIAGREDGEYALYLIDIPDYSADSEETFNHRYSPENIDSCTAYERDNYAVMRMACELLGIEWEESSEKYKYITDAVAEELEDTLFGFKDLARFKSAIQTPESEFAQPVNVSLKGSFEPITIYPDNGHLYVQIEPSNKDPSDARVRMLGIGGSVDLIFKVKDRAFVVGFAPRARSSVRRDDTEKSQLELDFPIRIEPSSGYDLSELSKKLESSEAFARAIELALQKEDSKEVAAVDSVLDSNEIALEAIEEFGARTEPELRISTENLWKAILETETESYPYIEVYDGPRPVKDNKDQLIIPYQADVDALGQFRKTDVIEALILDKDKEISIGEVLLKQSALNEIRLSKLRFKAKNLSEGDLIFFRTKQDRASYEKRKAALQCLLDREGLITNLVTYFDPSCALPAQTYDVDVTEEDFSRYDRTDDQGNLISLNQQQRGAFQKLIQNGPLSLLQGPPGTGKTEFIAAFVHYLIEKQQVQRVLLVSQSHEAVNTAAERIRNHCARLDTSLDVVRFSNREGAVSSGLKDVYSNSIISEKRELFRAEAKHRASSLGRALGLEPGYLSALVNVELKLFRQIDHSTSLMDSLASQKLEAEDAKELKKSLKELNETIRISMHEEFGIVLAPEDGVDVAKKRVIDKLNHDYAVRPDEALRARALAKISRDMLNVLETEEVNYDEFLARSRQLVAGTCVGIGQRHIGIRENQYDWVIIDEAARSISSELAIAMQAGKRVLLVGDHKQLPPLYTIPHKQALARRLGISASASDLDVMLQSDFARAFESKFGDQVGATLLTQYRMGPQIGDLVSEVFYDGKLGNGNRAIPDIYDPLPTALQAPVTWLDTSSLGAKANHQSDKGVSIYNRSEADLIIKLLKEVAENLDLLLDLKSSVKDGEPAIGVICMYGEQKRILRQKFKEVQWDDDFKALVKIDTVDSYQGKENRIIILSLTRSDKHQSPGFLKAPNRINVALSRAMDRLLIVGSLQMWQSKNKDLPLGRVASFMEEKGASGGYRFVNAQSGKEQGGQVQ</sequence>
<dbReference type="Gene3D" id="3.40.50.300">
    <property type="entry name" value="P-loop containing nucleotide triphosphate hydrolases"/>
    <property type="match status" value="2"/>
</dbReference>
<dbReference type="InterPro" id="IPR011528">
    <property type="entry name" value="NERD"/>
</dbReference>
<gene>
    <name evidence="3" type="primary">recD2</name>
    <name evidence="3" type="ORF">MARSALSMR5_00819</name>
</gene>
<accession>A0A1W6K658</accession>
<dbReference type="EC" id="3.6.4.12" evidence="3"/>
<organism evidence="3 4">
    <name type="scientific">Marinobacter salarius</name>
    <dbReference type="NCBI Taxonomy" id="1420917"/>
    <lineage>
        <taxon>Bacteria</taxon>
        <taxon>Pseudomonadati</taxon>
        <taxon>Pseudomonadota</taxon>
        <taxon>Gammaproteobacteria</taxon>
        <taxon>Pseudomonadales</taxon>
        <taxon>Marinobacteraceae</taxon>
        <taxon>Marinobacter</taxon>
    </lineage>
</organism>
<reference evidence="3 4" key="1">
    <citation type="submission" date="2017-04" db="EMBL/GenBank/DDBJ databases">
        <title>Genome Sequence of Marinobacter salarius strain SMR5 Isolated from a culture of the Diatom Skeletonema marinoi.</title>
        <authorList>
            <person name="Topel M."/>
            <person name="Pinder M.I.M."/>
            <person name="Johansson O.N."/>
            <person name="Kourtchenko O."/>
            <person name="Godhe A."/>
            <person name="Clarke A.K."/>
        </authorList>
    </citation>
    <scope>NUCLEOTIDE SEQUENCE [LARGE SCALE GENOMIC DNA]</scope>
    <source>
        <strain evidence="3 4">SMR5</strain>
    </source>
</reference>
<dbReference type="Proteomes" id="UP000193100">
    <property type="component" value="Chromosome"/>
</dbReference>
<dbReference type="Pfam" id="PF13087">
    <property type="entry name" value="AAA_12"/>
    <property type="match status" value="1"/>
</dbReference>
<dbReference type="InterPro" id="IPR047187">
    <property type="entry name" value="SF1_C_Upf1"/>
</dbReference>
<dbReference type="PANTHER" id="PTHR10887">
    <property type="entry name" value="DNA2/NAM7 HELICASE FAMILY"/>
    <property type="match status" value="1"/>
</dbReference>
<dbReference type="Pfam" id="PF13086">
    <property type="entry name" value="AAA_11"/>
    <property type="match status" value="1"/>
</dbReference>
<dbReference type="Pfam" id="PF08378">
    <property type="entry name" value="NERD"/>
    <property type="match status" value="1"/>
</dbReference>
<dbReference type="PANTHER" id="PTHR10887:SF495">
    <property type="entry name" value="HELICASE SENATAXIN ISOFORM X1-RELATED"/>
    <property type="match status" value="1"/>
</dbReference>
<dbReference type="InterPro" id="IPR027417">
    <property type="entry name" value="P-loop_NTPase"/>
</dbReference>
<dbReference type="PROSITE" id="PS50011">
    <property type="entry name" value="PROTEIN_KINASE_DOM"/>
    <property type="match status" value="1"/>
</dbReference>
<evidence type="ECO:0000313" key="4">
    <source>
        <dbReference type="Proteomes" id="UP000193100"/>
    </source>
</evidence>
<dbReference type="SUPFAM" id="SSF52540">
    <property type="entry name" value="P-loop containing nucleoside triphosphate hydrolases"/>
    <property type="match status" value="1"/>
</dbReference>
<evidence type="ECO:0000259" key="2">
    <source>
        <dbReference type="PROSITE" id="PS50011"/>
    </source>
</evidence>
<dbReference type="GO" id="GO:0016787">
    <property type="term" value="F:hydrolase activity"/>
    <property type="evidence" value="ECO:0007669"/>
    <property type="project" value="UniProtKB-KW"/>
</dbReference>
<keyword evidence="3" id="KW-0547">Nucleotide-binding</keyword>
<keyword evidence="3" id="KW-0378">Hydrolase</keyword>
<dbReference type="GO" id="GO:0003678">
    <property type="term" value="F:DNA helicase activity"/>
    <property type="evidence" value="ECO:0007669"/>
    <property type="project" value="UniProtKB-EC"/>
</dbReference>
<dbReference type="InterPro" id="IPR011009">
    <property type="entry name" value="Kinase-like_dom_sf"/>
</dbReference>
<dbReference type="GO" id="GO:0005524">
    <property type="term" value="F:ATP binding"/>
    <property type="evidence" value="ECO:0007669"/>
    <property type="project" value="InterPro"/>
</dbReference>
<dbReference type="InterPro" id="IPR000719">
    <property type="entry name" value="Prot_kinase_dom"/>
</dbReference>
<dbReference type="SMART" id="SM00487">
    <property type="entry name" value="DEXDc"/>
    <property type="match status" value="1"/>
</dbReference>
<dbReference type="InterPro" id="IPR041679">
    <property type="entry name" value="DNA2/NAM7-like_C"/>
</dbReference>
<keyword evidence="3" id="KW-0347">Helicase</keyword>
<feature type="coiled-coil region" evidence="1">
    <location>
        <begin position="1225"/>
        <end position="1255"/>
    </location>
</feature>
<keyword evidence="1" id="KW-0175">Coiled coil</keyword>
<dbReference type="InterPro" id="IPR041677">
    <property type="entry name" value="DNA2/NAM7_AAA_11"/>
</dbReference>
<dbReference type="InterPro" id="IPR014001">
    <property type="entry name" value="Helicase_ATP-bd"/>
</dbReference>
<dbReference type="CDD" id="cd18808">
    <property type="entry name" value="SF1_C_Upf1"/>
    <property type="match status" value="1"/>
</dbReference>
<proteinExistence type="predicted"/>
<name>A0A1W6K658_9GAMM</name>
<dbReference type="GO" id="GO:0004672">
    <property type="term" value="F:protein kinase activity"/>
    <property type="evidence" value="ECO:0007669"/>
    <property type="project" value="InterPro"/>
</dbReference>
<keyword evidence="3" id="KW-0067">ATP-binding</keyword>